<dbReference type="InterPro" id="IPR025132">
    <property type="entry name" value="DUF4058"/>
</dbReference>
<name>A0ABR8CNC4_9NOST</name>
<dbReference type="RefSeq" id="WP_190407182.1">
    <property type="nucleotide sequence ID" value="NZ_JACJRF010000015.1"/>
</dbReference>
<dbReference type="Proteomes" id="UP000607281">
    <property type="component" value="Unassembled WGS sequence"/>
</dbReference>
<keyword evidence="2" id="KW-1185">Reference proteome</keyword>
<accession>A0ABR8CNC4</accession>
<protein>
    <submittedName>
        <fullName evidence="1">DUF4058 family protein</fullName>
    </submittedName>
</protein>
<comment type="caution">
    <text evidence="1">The sequence shown here is derived from an EMBL/GenBank/DDBJ whole genome shotgun (WGS) entry which is preliminary data.</text>
</comment>
<gene>
    <name evidence="1" type="ORF">H6G18_11305</name>
</gene>
<sequence>MPSPFPGMNPYLENPQLWAEVHSRFIVAIADEIAPQLRPQYRVAVEKRVYQMIDENSILVGIPDVIIGRSLANTDKDALNIAVASPLTKPVSVNVPMLEEVREGYLEVREVRTGEVVTAIEVLSPKNKRSGEGRKVYENKRQQVLSSLTHLVEIDLLRNGEPMPILGKQIQSDYRILVSRSDLRPKAELYPFELSEPIPAFLLPLRRGDTEPVVDLQVLIHGVYDRAGFDLAIDYTREPVPALEEADAMWANGLLQQQGLRS</sequence>
<dbReference type="Pfam" id="PF13267">
    <property type="entry name" value="DUF4058"/>
    <property type="match status" value="1"/>
</dbReference>
<organism evidence="1 2">
    <name type="scientific">Anabaena subtropica FACHB-260</name>
    <dbReference type="NCBI Taxonomy" id="2692884"/>
    <lineage>
        <taxon>Bacteria</taxon>
        <taxon>Bacillati</taxon>
        <taxon>Cyanobacteriota</taxon>
        <taxon>Cyanophyceae</taxon>
        <taxon>Nostocales</taxon>
        <taxon>Nostocaceae</taxon>
        <taxon>Anabaena</taxon>
    </lineage>
</organism>
<dbReference type="EMBL" id="JACJRF010000015">
    <property type="protein sequence ID" value="MBD2344732.1"/>
    <property type="molecule type" value="Genomic_DNA"/>
</dbReference>
<reference evidence="1 2" key="1">
    <citation type="journal article" date="2020" name="ISME J.">
        <title>Comparative genomics reveals insights into cyanobacterial evolution and habitat adaptation.</title>
        <authorList>
            <person name="Chen M.Y."/>
            <person name="Teng W.K."/>
            <person name="Zhao L."/>
            <person name="Hu C.X."/>
            <person name="Zhou Y.K."/>
            <person name="Han B.P."/>
            <person name="Song L.R."/>
            <person name="Shu W.S."/>
        </authorList>
    </citation>
    <scope>NUCLEOTIDE SEQUENCE [LARGE SCALE GENOMIC DNA]</scope>
    <source>
        <strain evidence="1 2">FACHB-260</strain>
    </source>
</reference>
<proteinExistence type="predicted"/>
<evidence type="ECO:0000313" key="1">
    <source>
        <dbReference type="EMBL" id="MBD2344732.1"/>
    </source>
</evidence>
<evidence type="ECO:0000313" key="2">
    <source>
        <dbReference type="Proteomes" id="UP000607281"/>
    </source>
</evidence>